<evidence type="ECO:0000313" key="3">
    <source>
        <dbReference type="Proteomes" id="UP000261340"/>
    </source>
</evidence>
<reference evidence="2" key="2">
    <citation type="submission" date="2025-09" db="UniProtKB">
        <authorList>
            <consortium name="Ensembl"/>
        </authorList>
    </citation>
    <scope>IDENTIFICATION</scope>
</reference>
<name>A0A3Q0T7G6_AMPCI</name>
<feature type="transmembrane region" description="Helical" evidence="1">
    <location>
        <begin position="52"/>
        <end position="71"/>
    </location>
</feature>
<evidence type="ECO:0000256" key="1">
    <source>
        <dbReference type="SAM" id="Phobius"/>
    </source>
</evidence>
<dbReference type="GeneTree" id="ENSGT00610000087461"/>
<dbReference type="Ensembl" id="ENSACIT00000030785.1">
    <property type="protein sequence ID" value="ENSACIP00000029999.1"/>
    <property type="gene ID" value="ENSACIG00000023216.1"/>
</dbReference>
<keyword evidence="3" id="KW-1185">Reference proteome</keyword>
<protein>
    <submittedName>
        <fullName evidence="2">Uncharacterized protein</fullName>
    </submittedName>
</protein>
<sequence>MQDNTMTELRKTFFENAPVSSNVAFSIILLIAEKIVDMEFTCPCGADCRFHFLVLLFVIPGLVAIVLMTAIQRSELFHCECGIMKNVKKFCVCIFPSAVWVTLLFLDGRYYACIKTDWLGQYVTVNHSVLEKWCEPENRTSYQELLKKSYGWYACSQVRKILIFFFFQMV</sequence>
<dbReference type="Proteomes" id="UP000261340">
    <property type="component" value="Unplaced"/>
</dbReference>
<feature type="transmembrane region" description="Helical" evidence="1">
    <location>
        <begin position="12"/>
        <end position="32"/>
    </location>
</feature>
<keyword evidence="1" id="KW-0812">Transmembrane</keyword>
<keyword evidence="1" id="KW-1133">Transmembrane helix</keyword>
<proteinExistence type="predicted"/>
<accession>A0A3Q0T7G6</accession>
<reference evidence="2" key="1">
    <citation type="submission" date="2025-08" db="UniProtKB">
        <authorList>
            <consortium name="Ensembl"/>
        </authorList>
    </citation>
    <scope>IDENTIFICATION</scope>
</reference>
<dbReference type="OMA" id="VEFACPC"/>
<organism evidence="2 3">
    <name type="scientific">Amphilophus citrinellus</name>
    <name type="common">Midas cichlid</name>
    <name type="synonym">Cichlasoma citrinellum</name>
    <dbReference type="NCBI Taxonomy" id="61819"/>
    <lineage>
        <taxon>Eukaryota</taxon>
        <taxon>Metazoa</taxon>
        <taxon>Chordata</taxon>
        <taxon>Craniata</taxon>
        <taxon>Vertebrata</taxon>
        <taxon>Euteleostomi</taxon>
        <taxon>Actinopterygii</taxon>
        <taxon>Neopterygii</taxon>
        <taxon>Teleostei</taxon>
        <taxon>Neoteleostei</taxon>
        <taxon>Acanthomorphata</taxon>
        <taxon>Ovalentaria</taxon>
        <taxon>Cichlomorphae</taxon>
        <taxon>Cichliformes</taxon>
        <taxon>Cichlidae</taxon>
        <taxon>New World cichlids</taxon>
        <taxon>Cichlasomatinae</taxon>
        <taxon>Heroini</taxon>
        <taxon>Amphilophus</taxon>
    </lineage>
</organism>
<dbReference type="AlphaFoldDB" id="A0A3Q0T7G6"/>
<keyword evidence="1" id="KW-0472">Membrane</keyword>
<evidence type="ECO:0000313" key="2">
    <source>
        <dbReference type="Ensembl" id="ENSACIP00000029999.1"/>
    </source>
</evidence>
<feature type="transmembrane region" description="Helical" evidence="1">
    <location>
        <begin position="92"/>
        <end position="112"/>
    </location>
</feature>